<evidence type="ECO:0000256" key="2">
    <source>
        <dbReference type="ARBA" id="ARBA00005376"/>
    </source>
</evidence>
<dbReference type="OMA" id="KDMDPRW"/>
<feature type="compositionally biased region" description="Polar residues" evidence="7">
    <location>
        <begin position="53"/>
        <end position="62"/>
    </location>
</feature>
<dbReference type="GO" id="GO:0034975">
    <property type="term" value="P:protein folding in endoplasmic reticulum"/>
    <property type="evidence" value="ECO:0007669"/>
    <property type="project" value="TreeGrafter"/>
</dbReference>
<evidence type="ECO:0000256" key="5">
    <source>
        <dbReference type="ARBA" id="ARBA00022989"/>
    </source>
</evidence>
<organism evidence="9 10">
    <name type="scientific">Epicoccum nigrum</name>
    <name type="common">Soil fungus</name>
    <name type="synonym">Epicoccum purpurascens</name>
    <dbReference type="NCBI Taxonomy" id="105696"/>
    <lineage>
        <taxon>Eukaryota</taxon>
        <taxon>Fungi</taxon>
        <taxon>Dikarya</taxon>
        <taxon>Ascomycota</taxon>
        <taxon>Pezizomycotina</taxon>
        <taxon>Dothideomycetes</taxon>
        <taxon>Pleosporomycetidae</taxon>
        <taxon>Pleosporales</taxon>
        <taxon>Pleosporineae</taxon>
        <taxon>Didymellaceae</taxon>
        <taxon>Epicoccum</taxon>
    </lineage>
</organism>
<keyword evidence="4 8" id="KW-0812">Transmembrane</keyword>
<evidence type="ECO:0000313" key="10">
    <source>
        <dbReference type="Proteomes" id="UP000193240"/>
    </source>
</evidence>
<evidence type="ECO:0000313" key="9">
    <source>
        <dbReference type="EMBL" id="OSS54245.1"/>
    </source>
</evidence>
<dbReference type="InterPro" id="IPR002809">
    <property type="entry name" value="EMC3/TMCO1"/>
</dbReference>
<proteinExistence type="inferred from homology"/>
<evidence type="ECO:0000256" key="7">
    <source>
        <dbReference type="SAM" id="MobiDB-lite"/>
    </source>
</evidence>
<evidence type="ECO:0000256" key="3">
    <source>
        <dbReference type="ARBA" id="ARBA00020822"/>
    </source>
</evidence>
<dbReference type="PANTHER" id="PTHR13116:SF5">
    <property type="entry name" value="ER MEMBRANE PROTEIN COMPLEX SUBUNIT 3"/>
    <property type="match status" value="1"/>
</dbReference>
<dbReference type="FunCoup" id="A0A1Y2MDN6">
    <property type="interactions" value="420"/>
</dbReference>
<dbReference type="AlphaFoldDB" id="A0A1Y2MDN6"/>
<dbReference type="GO" id="GO:0051087">
    <property type="term" value="F:protein-folding chaperone binding"/>
    <property type="evidence" value="ECO:0007669"/>
    <property type="project" value="EnsemblFungi"/>
</dbReference>
<evidence type="ECO:0000256" key="8">
    <source>
        <dbReference type="SAM" id="Phobius"/>
    </source>
</evidence>
<dbReference type="GO" id="GO:0032977">
    <property type="term" value="F:membrane insertase activity"/>
    <property type="evidence" value="ECO:0007669"/>
    <property type="project" value="EnsemblFungi"/>
</dbReference>
<dbReference type="GO" id="GO:0015914">
    <property type="term" value="P:phospholipid transport"/>
    <property type="evidence" value="ECO:0007669"/>
    <property type="project" value="EnsemblFungi"/>
</dbReference>
<dbReference type="SMART" id="SM01415">
    <property type="entry name" value="DUF106"/>
    <property type="match status" value="1"/>
</dbReference>
<evidence type="ECO:0000256" key="6">
    <source>
        <dbReference type="ARBA" id="ARBA00023136"/>
    </source>
</evidence>
<sequence length="336" mass="37525">MCKCWSGSNLRFKRVQSGLCCCIARLMEDTFPEGRRGGDKGPLAARGSAGSFHHQTSNLTSTPPHPTRRAHLVTTGKMAEPIVQTIHRDPALFWWILLPITVVMILTGILRHYAMTLLQSTPKKQDLPKIRQQRSLARGLTLRQHANVLSPAAFSARKAYMVQAYQEGKFLAEPELRGKPRPNPMSDPAAMEGMMGMMKGNMAMMIPQTLIMGWINAFFSGFVIMKLPFPLTPQFKAMLQSGVGTRDLDVRWVSSLSWYFLTLFGLQPVYNFILGSNNAASNVSQQMAMQNPGAGMMGPEQDPDKLFLAEAENLEVLEHRWILEGIEDRLVAKYSA</sequence>
<keyword evidence="5 8" id="KW-1133">Transmembrane helix</keyword>
<feature type="transmembrane region" description="Helical" evidence="8">
    <location>
        <begin position="92"/>
        <end position="114"/>
    </location>
</feature>
<dbReference type="PANTHER" id="PTHR13116">
    <property type="entry name" value="ER MEMBRANE PROTEIN COMPLEX SUBUNIT 3"/>
    <property type="match status" value="1"/>
</dbReference>
<dbReference type="GO" id="GO:0006644">
    <property type="term" value="P:phospholipid metabolic process"/>
    <property type="evidence" value="ECO:0007669"/>
    <property type="project" value="EnsemblFungi"/>
</dbReference>
<evidence type="ECO:0000256" key="4">
    <source>
        <dbReference type="ARBA" id="ARBA00022692"/>
    </source>
</evidence>
<dbReference type="InterPro" id="IPR008568">
    <property type="entry name" value="EMC3"/>
</dbReference>
<dbReference type="Proteomes" id="UP000193240">
    <property type="component" value="Unassembled WGS sequence"/>
</dbReference>
<dbReference type="Pfam" id="PF01956">
    <property type="entry name" value="EMC3_TMCO1"/>
    <property type="match status" value="1"/>
</dbReference>
<accession>A0A1Y2MDN6</accession>
<dbReference type="EMBL" id="KZ107838">
    <property type="protein sequence ID" value="OSS54245.1"/>
    <property type="molecule type" value="Genomic_DNA"/>
</dbReference>
<protein>
    <recommendedName>
        <fullName evidence="3">ER membrane protein complex subunit 3</fullName>
    </recommendedName>
</protein>
<dbReference type="GO" id="GO:0072546">
    <property type="term" value="C:EMC complex"/>
    <property type="evidence" value="ECO:0007669"/>
    <property type="project" value="EnsemblFungi"/>
</dbReference>
<keyword evidence="6 8" id="KW-0472">Membrane</keyword>
<dbReference type="STRING" id="105696.A0A1Y2MDN6"/>
<feature type="transmembrane region" description="Helical" evidence="8">
    <location>
        <begin position="204"/>
        <end position="225"/>
    </location>
</feature>
<gene>
    <name evidence="9" type="ORF">B5807_00866</name>
</gene>
<reference evidence="9 10" key="1">
    <citation type="journal article" date="2017" name="Genome Announc.">
        <title>Genome sequence of the saprophytic ascomycete Epicoccum nigrum ICMP 19927 strain isolated from New Zealand.</title>
        <authorList>
            <person name="Fokin M."/>
            <person name="Fleetwood D."/>
            <person name="Weir B.S."/>
            <person name="Villas-Boas S.G."/>
        </authorList>
    </citation>
    <scope>NUCLEOTIDE SEQUENCE [LARGE SCALE GENOMIC DNA]</scope>
    <source>
        <strain evidence="9 10">ICMP 19927</strain>
    </source>
</reference>
<feature type="region of interest" description="Disordered" evidence="7">
    <location>
        <begin position="33"/>
        <end position="68"/>
    </location>
</feature>
<dbReference type="InParanoid" id="A0A1Y2MDN6"/>
<dbReference type="GO" id="GO:0045050">
    <property type="term" value="P:protein insertion into ER membrane by stop-transfer membrane-anchor sequence"/>
    <property type="evidence" value="ECO:0007669"/>
    <property type="project" value="EnsemblFungi"/>
</dbReference>
<feature type="transmembrane region" description="Helical" evidence="8">
    <location>
        <begin position="256"/>
        <end position="274"/>
    </location>
</feature>
<keyword evidence="10" id="KW-1185">Reference proteome</keyword>
<evidence type="ECO:0000256" key="1">
    <source>
        <dbReference type="ARBA" id="ARBA00004141"/>
    </source>
</evidence>
<name>A0A1Y2MDN6_EPING</name>
<comment type="similarity">
    <text evidence="2">Belongs to the EMC3 family.</text>
</comment>
<comment type="subcellular location">
    <subcellularLocation>
        <location evidence="1">Membrane</location>
        <topology evidence="1">Multi-pass membrane protein</topology>
    </subcellularLocation>
</comment>